<sequence length="83" mass="9623">MMKEVHLQGTIKLRILSLFLKERRYIRGSLKPLNQLVRALGCDTNPGFVDEQGRLRIFPPHDFDQIFSCPPTSYITCMNKSIE</sequence>
<dbReference type="Proteomes" id="UP001472677">
    <property type="component" value="Unassembled WGS sequence"/>
</dbReference>
<name>A0ABR2E2S6_9ROSI</name>
<gene>
    <name evidence="1" type="ORF">V6N12_039925</name>
</gene>
<reference evidence="1 2" key="1">
    <citation type="journal article" date="2024" name="G3 (Bethesda)">
        <title>Genome assembly of Hibiscus sabdariffa L. provides insights into metabolisms of medicinal natural products.</title>
        <authorList>
            <person name="Kim T."/>
        </authorList>
    </citation>
    <scope>NUCLEOTIDE SEQUENCE [LARGE SCALE GENOMIC DNA]</scope>
    <source>
        <strain evidence="1">TK-2024</strain>
        <tissue evidence="1">Old leaves</tissue>
    </source>
</reference>
<keyword evidence="2" id="KW-1185">Reference proteome</keyword>
<protein>
    <submittedName>
        <fullName evidence="1">Uncharacterized protein</fullName>
    </submittedName>
</protein>
<evidence type="ECO:0000313" key="1">
    <source>
        <dbReference type="EMBL" id="KAK8551277.1"/>
    </source>
</evidence>
<proteinExistence type="predicted"/>
<evidence type="ECO:0000313" key="2">
    <source>
        <dbReference type="Proteomes" id="UP001472677"/>
    </source>
</evidence>
<comment type="caution">
    <text evidence="1">The sequence shown here is derived from an EMBL/GenBank/DDBJ whole genome shotgun (WGS) entry which is preliminary data.</text>
</comment>
<dbReference type="EMBL" id="JBBPBM010000020">
    <property type="protein sequence ID" value="KAK8551277.1"/>
    <property type="molecule type" value="Genomic_DNA"/>
</dbReference>
<organism evidence="1 2">
    <name type="scientific">Hibiscus sabdariffa</name>
    <name type="common">roselle</name>
    <dbReference type="NCBI Taxonomy" id="183260"/>
    <lineage>
        <taxon>Eukaryota</taxon>
        <taxon>Viridiplantae</taxon>
        <taxon>Streptophyta</taxon>
        <taxon>Embryophyta</taxon>
        <taxon>Tracheophyta</taxon>
        <taxon>Spermatophyta</taxon>
        <taxon>Magnoliopsida</taxon>
        <taxon>eudicotyledons</taxon>
        <taxon>Gunneridae</taxon>
        <taxon>Pentapetalae</taxon>
        <taxon>rosids</taxon>
        <taxon>malvids</taxon>
        <taxon>Malvales</taxon>
        <taxon>Malvaceae</taxon>
        <taxon>Malvoideae</taxon>
        <taxon>Hibiscus</taxon>
    </lineage>
</organism>
<accession>A0ABR2E2S6</accession>